<proteinExistence type="predicted"/>
<dbReference type="PANTHER" id="PTHR39967:SF1">
    <property type="entry name" value="ISH14-TYPE TRANSPOSASE HSIRS44"/>
    <property type="match status" value="1"/>
</dbReference>
<dbReference type="SUPFAM" id="SSF53098">
    <property type="entry name" value="Ribonuclease H-like"/>
    <property type="match status" value="1"/>
</dbReference>
<accession>C4KFY1</accession>
<dbReference type="PANTHER" id="PTHR39967">
    <property type="match status" value="1"/>
</dbReference>
<dbReference type="NCBIfam" id="NF033588">
    <property type="entry name" value="transpos_ISC774"/>
    <property type="match status" value="1"/>
</dbReference>
<evidence type="ECO:0000313" key="1">
    <source>
        <dbReference type="EMBL" id="ACR41495.1"/>
    </source>
</evidence>
<dbReference type="HOGENOM" id="CLU_111887_0_0_2"/>
<organism evidence="1 2">
    <name type="scientific">Saccharolobus islandicus (strain M.16.4 / Kamchatka #3)</name>
    <name type="common">Sulfolobus islandicus</name>
    <dbReference type="NCBI Taxonomy" id="426118"/>
    <lineage>
        <taxon>Archaea</taxon>
        <taxon>Thermoproteota</taxon>
        <taxon>Thermoprotei</taxon>
        <taxon>Sulfolobales</taxon>
        <taxon>Sulfolobaceae</taxon>
        <taxon>Saccharolobus</taxon>
    </lineage>
</organism>
<evidence type="ECO:0000313" key="2">
    <source>
        <dbReference type="Proteomes" id="UP000001479"/>
    </source>
</evidence>
<reference evidence="1 2" key="1">
    <citation type="journal article" date="2009" name="Proc. Natl. Acad. Sci. U.S.A.">
        <title>Biogeography of the Sulfolobus islandicus pan-genome.</title>
        <authorList>
            <person name="Reno M.L."/>
            <person name="Held N.L."/>
            <person name="Fields C.J."/>
            <person name="Burke P.V."/>
            <person name="Whitaker R.J."/>
        </authorList>
    </citation>
    <scope>NUCLEOTIDE SEQUENCE [LARGE SCALE GENOMIC DNA]</scope>
    <source>
        <strain evidence="2">M.16.4 / Kamchatka #3</strain>
    </source>
</reference>
<dbReference type="GeneID" id="7941106"/>
<dbReference type="AlphaFoldDB" id="C4KFY1"/>
<dbReference type="RefSeq" id="WP_012735770.1">
    <property type="nucleotide sequence ID" value="NC_012726.1"/>
</dbReference>
<dbReference type="Proteomes" id="UP000001479">
    <property type="component" value="Chromosome"/>
</dbReference>
<gene>
    <name evidence="1" type="ordered locus">M164_0882</name>
</gene>
<protein>
    <recommendedName>
        <fullName evidence="3">IS6 family transposase</fullName>
    </recommendedName>
</protein>
<dbReference type="InterPro" id="IPR012337">
    <property type="entry name" value="RNaseH-like_sf"/>
</dbReference>
<name>C4KFY1_SACI6</name>
<dbReference type="EMBL" id="CP001402">
    <property type="protein sequence ID" value="ACR41495.1"/>
    <property type="molecule type" value="Genomic_DNA"/>
</dbReference>
<sequence>MINKTKLERLTTLMLSSVFSALNLSPRFHGSESIARALSAYYLGLSLRRVEDLFHIPRSTVQYYWRKLANYSPPPPPCSGYYAVDETRIRVVNGLLYWLWIVRDLNTGKVVTVRLSETRSGLDIILLFEGGRVKLEKTINILHDGGPWYNILSTLGVKHEHVTFGKRNLVEQVFRSLKLRLASMDKHFPHNVSKTSILRWVKAFFTLYNLLQQGE</sequence>
<dbReference type="KEGG" id="sid:M164_0882"/>
<evidence type="ECO:0008006" key="3">
    <source>
        <dbReference type="Google" id="ProtNLM"/>
    </source>
</evidence>